<organism evidence="4 5">
    <name type="scientific">Actinia tenebrosa</name>
    <name type="common">Australian red waratah sea anemone</name>
    <dbReference type="NCBI Taxonomy" id="6105"/>
    <lineage>
        <taxon>Eukaryota</taxon>
        <taxon>Metazoa</taxon>
        <taxon>Cnidaria</taxon>
        <taxon>Anthozoa</taxon>
        <taxon>Hexacorallia</taxon>
        <taxon>Actiniaria</taxon>
        <taxon>Actiniidae</taxon>
        <taxon>Actinia</taxon>
    </lineage>
</organism>
<evidence type="ECO:0000259" key="3">
    <source>
        <dbReference type="Pfam" id="PF14904"/>
    </source>
</evidence>
<accession>A0A6P8I5U6</accession>
<dbReference type="RefSeq" id="XP_031563313.1">
    <property type="nucleotide sequence ID" value="XM_031707453.1"/>
</dbReference>
<dbReference type="Pfam" id="PF10294">
    <property type="entry name" value="Methyltransf_16"/>
    <property type="match status" value="1"/>
</dbReference>
<dbReference type="PANTHER" id="PTHR14614">
    <property type="entry name" value="HEPATOCELLULAR CARCINOMA-ASSOCIATED ANTIGEN"/>
    <property type="match status" value="1"/>
</dbReference>
<dbReference type="InterPro" id="IPR029426">
    <property type="entry name" value="FAM86_N"/>
</dbReference>
<gene>
    <name evidence="5" type="primary">LOC116298877</name>
</gene>
<name>A0A6P8I5U6_ACTTE</name>
<dbReference type="PANTHER" id="PTHR14614:SF130">
    <property type="entry name" value="PROTEIN-LYSINE N-METHYLTRANSFERASE EEF2KMT"/>
    <property type="match status" value="1"/>
</dbReference>
<evidence type="ECO:0000256" key="1">
    <source>
        <dbReference type="ARBA" id="ARBA00005511"/>
    </source>
</evidence>
<dbReference type="AlphaFoldDB" id="A0A6P8I5U6"/>
<sequence>MAANMKTEEQEQQEILFSIQKQYFQMVPIKFFDWKNIAQYLDSTLQKVILRKTYMSNEFVKYTPSIRYKRMFLKQLMKISEEANHELVDELYECYAEVISEVDDDQSPCYKTYILPSGSGIIVEESQNIISQGTTGLSTWQAALYMLEWVLENSKEFENRNVVELGCGLGLLGLSICMSYSPQHYVFTDCHEAVLGKLNKNLSINGFQRNADSNCYCGTEDETVLPKCPRINKRNKLIGSNWTFDLAMNNGCNDRCVPEYFREELQYSDSREQETVCYTCQKCSKCYRPLSTLQALGKDCESHDNVKTNCTKRVQLEKKDLYRKESRDRDKVNVASIRLDWEDVSMDDLEGLSCGVIVATGKY</sequence>
<reference evidence="5" key="1">
    <citation type="submission" date="2025-08" db="UniProtKB">
        <authorList>
            <consortium name="RefSeq"/>
        </authorList>
    </citation>
    <scope>IDENTIFICATION</scope>
    <source>
        <tissue evidence="5">Tentacle</tissue>
    </source>
</reference>
<dbReference type="InParanoid" id="A0A6P8I5U6"/>
<dbReference type="Proteomes" id="UP000515163">
    <property type="component" value="Unplaced"/>
</dbReference>
<keyword evidence="2" id="KW-0808">Transferase</keyword>
<dbReference type="GO" id="GO:0032991">
    <property type="term" value="C:protein-containing complex"/>
    <property type="evidence" value="ECO:0007669"/>
    <property type="project" value="TreeGrafter"/>
</dbReference>
<comment type="similarity">
    <text evidence="1">Belongs to the class I-like SAM-binding methyltransferase superfamily. EEF2KMT family.</text>
</comment>
<dbReference type="Gene3D" id="3.40.50.150">
    <property type="entry name" value="Vaccinia Virus protein VP39"/>
    <property type="match status" value="1"/>
</dbReference>
<dbReference type="GO" id="GO:0016740">
    <property type="term" value="F:transferase activity"/>
    <property type="evidence" value="ECO:0007669"/>
    <property type="project" value="UniProtKB-KW"/>
</dbReference>
<dbReference type="FunCoup" id="A0A6P8I5U6">
    <property type="interactions" value="797"/>
</dbReference>
<dbReference type="InterPro" id="IPR029063">
    <property type="entry name" value="SAM-dependent_MTases_sf"/>
</dbReference>
<dbReference type="OrthoDB" id="194386at2759"/>
<dbReference type="KEGG" id="aten:116298877"/>
<proteinExistence type="inferred from homology"/>
<dbReference type="InterPro" id="IPR019410">
    <property type="entry name" value="Methyltransf_16"/>
</dbReference>
<evidence type="ECO:0000313" key="5">
    <source>
        <dbReference type="RefSeq" id="XP_031563313.1"/>
    </source>
</evidence>
<dbReference type="SUPFAM" id="SSF53335">
    <property type="entry name" value="S-adenosyl-L-methionine-dependent methyltransferases"/>
    <property type="match status" value="1"/>
</dbReference>
<evidence type="ECO:0000313" key="4">
    <source>
        <dbReference type="Proteomes" id="UP000515163"/>
    </source>
</evidence>
<feature type="domain" description="FAM86 N-terminal" evidence="3">
    <location>
        <begin position="14"/>
        <end position="98"/>
    </location>
</feature>
<evidence type="ECO:0000256" key="2">
    <source>
        <dbReference type="ARBA" id="ARBA00022679"/>
    </source>
</evidence>
<dbReference type="GeneID" id="116298877"/>
<protein>
    <submittedName>
        <fullName evidence="5">Protein-lysine N-methyltransferase EEF2KMT-like isoform X1</fullName>
    </submittedName>
</protein>
<keyword evidence="4" id="KW-1185">Reference proteome</keyword>
<dbReference type="Pfam" id="PF14904">
    <property type="entry name" value="FAM86"/>
    <property type="match status" value="1"/>
</dbReference>